<dbReference type="AlphaFoldDB" id="A0A067TLJ1"/>
<dbReference type="HOGENOM" id="CLU_599986_0_0_1"/>
<dbReference type="OrthoDB" id="3070389at2759"/>
<reference evidence="2" key="1">
    <citation type="journal article" date="2014" name="Proc. Natl. Acad. Sci. U.S.A.">
        <title>Extensive sampling of basidiomycete genomes demonstrates inadequacy of the white-rot/brown-rot paradigm for wood decay fungi.</title>
        <authorList>
            <person name="Riley R."/>
            <person name="Salamov A.A."/>
            <person name="Brown D.W."/>
            <person name="Nagy L.G."/>
            <person name="Floudas D."/>
            <person name="Held B.W."/>
            <person name="Levasseur A."/>
            <person name="Lombard V."/>
            <person name="Morin E."/>
            <person name="Otillar R."/>
            <person name="Lindquist E.A."/>
            <person name="Sun H."/>
            <person name="LaButti K.M."/>
            <person name="Schmutz J."/>
            <person name="Jabbour D."/>
            <person name="Luo H."/>
            <person name="Baker S.E."/>
            <person name="Pisabarro A.G."/>
            <person name="Walton J.D."/>
            <person name="Blanchette R.A."/>
            <person name="Henrissat B."/>
            <person name="Martin F."/>
            <person name="Cullen D."/>
            <person name="Hibbett D.S."/>
            <person name="Grigoriev I.V."/>
        </authorList>
    </citation>
    <scope>NUCLEOTIDE SEQUENCE [LARGE SCALE GENOMIC DNA]</scope>
    <source>
        <strain evidence="2">CBS 339.88</strain>
    </source>
</reference>
<protein>
    <recommendedName>
        <fullName evidence="3">F-box domain-containing protein</fullName>
    </recommendedName>
</protein>
<organism evidence="1 2">
    <name type="scientific">Galerina marginata (strain CBS 339.88)</name>
    <dbReference type="NCBI Taxonomy" id="685588"/>
    <lineage>
        <taxon>Eukaryota</taxon>
        <taxon>Fungi</taxon>
        <taxon>Dikarya</taxon>
        <taxon>Basidiomycota</taxon>
        <taxon>Agaricomycotina</taxon>
        <taxon>Agaricomycetes</taxon>
        <taxon>Agaricomycetidae</taxon>
        <taxon>Agaricales</taxon>
        <taxon>Agaricineae</taxon>
        <taxon>Strophariaceae</taxon>
        <taxon>Galerina</taxon>
    </lineage>
</organism>
<evidence type="ECO:0008006" key="3">
    <source>
        <dbReference type="Google" id="ProtNLM"/>
    </source>
</evidence>
<name>A0A067TLJ1_GALM3</name>
<sequence>MINASIFRVELFERILLNVHDNRDVEGLRNCSYASQTLRPLSQKLLFREIRLTLDETQRPSTSAEEPMVARLCLWQAFSDLLDRSPHLCGFVHTLQITRDVLTWMTEKGEDDNLEKILNRLPNLQKLFIVLGKENASDNDFWGLIAPRIQNALLECLYSPKIVDIDLSGLPFFPAAHFDGFPATLKRLTMTVLKFELDMLDLLKSNDHADPKTTIARYRFALKNLVIRDVAQPGPTLNWLSSDICPLNMLQVQDLTFAPLDPRGQTMTETLKDHECLLKRFLSITKLRYRLCSPNMEANHWSRSGWNIYYDPYTLPPTDIARIFPSLRSLELESSWRYLPEQEAYMHPTSWINNLLKMSANMGLESIVLHMSIHIDGEALEEVDWDKLLSGLDHRLKSIIELRISGLDLAGEKILLQNEVLKSLPKRIVFL</sequence>
<evidence type="ECO:0000313" key="2">
    <source>
        <dbReference type="Proteomes" id="UP000027222"/>
    </source>
</evidence>
<evidence type="ECO:0000313" key="1">
    <source>
        <dbReference type="EMBL" id="KDR83212.1"/>
    </source>
</evidence>
<dbReference type="Proteomes" id="UP000027222">
    <property type="component" value="Unassembled WGS sequence"/>
</dbReference>
<gene>
    <name evidence="1" type="ORF">GALMADRAFT_134699</name>
</gene>
<dbReference type="EMBL" id="KL142369">
    <property type="protein sequence ID" value="KDR83212.1"/>
    <property type="molecule type" value="Genomic_DNA"/>
</dbReference>
<proteinExistence type="predicted"/>
<keyword evidence="2" id="KW-1185">Reference proteome</keyword>
<accession>A0A067TLJ1</accession>